<evidence type="ECO:0000256" key="1">
    <source>
        <dbReference type="SAM" id="MobiDB-lite"/>
    </source>
</evidence>
<dbReference type="AlphaFoldDB" id="A0AAN9KDK9"/>
<reference evidence="2 3" key="1">
    <citation type="submission" date="2024-01" db="EMBL/GenBank/DDBJ databases">
        <title>The genomes of 5 underutilized Papilionoideae crops provide insights into root nodulation and disease resistanc.</title>
        <authorList>
            <person name="Jiang F."/>
        </authorList>
    </citation>
    <scope>NUCLEOTIDE SEQUENCE [LARGE SCALE GENOMIC DNA]</scope>
    <source>
        <strain evidence="2">LVBAO_FW01</strain>
        <tissue evidence="2">Leaves</tissue>
    </source>
</reference>
<protein>
    <submittedName>
        <fullName evidence="2">Uncharacterized protein</fullName>
    </submittedName>
</protein>
<gene>
    <name evidence="2" type="ORF">VNO77_34045</name>
</gene>
<evidence type="ECO:0000313" key="2">
    <source>
        <dbReference type="EMBL" id="KAK7315495.1"/>
    </source>
</evidence>
<accession>A0AAN9KDK9</accession>
<keyword evidence="3" id="KW-1185">Reference proteome</keyword>
<sequence>MRLHKYFHLLAKTRGSRLLAVEGSGLYARNIEEHHGYRSKAQRNSEKSDFRESVCASMKPMSRLTKGCGSGSRRDPGVDGRHADGGARRSPPLASWLLRLTFASGNSFNLDALREKVWLTCMRAVLFRFSSKPHLNAVLPPFLFLPESLEKTEQIRFGGEPNAVFCVLLADT</sequence>
<comment type="caution">
    <text evidence="2">The sequence shown here is derived from an EMBL/GenBank/DDBJ whole genome shotgun (WGS) entry which is preliminary data.</text>
</comment>
<dbReference type="EMBL" id="JAYMYQ010000008">
    <property type="protein sequence ID" value="KAK7315495.1"/>
    <property type="molecule type" value="Genomic_DNA"/>
</dbReference>
<feature type="region of interest" description="Disordered" evidence="1">
    <location>
        <begin position="65"/>
        <end position="88"/>
    </location>
</feature>
<evidence type="ECO:0000313" key="3">
    <source>
        <dbReference type="Proteomes" id="UP001367508"/>
    </source>
</evidence>
<name>A0AAN9KDK9_CANGL</name>
<organism evidence="2 3">
    <name type="scientific">Canavalia gladiata</name>
    <name type="common">Sword bean</name>
    <name type="synonym">Dolichos gladiatus</name>
    <dbReference type="NCBI Taxonomy" id="3824"/>
    <lineage>
        <taxon>Eukaryota</taxon>
        <taxon>Viridiplantae</taxon>
        <taxon>Streptophyta</taxon>
        <taxon>Embryophyta</taxon>
        <taxon>Tracheophyta</taxon>
        <taxon>Spermatophyta</taxon>
        <taxon>Magnoliopsida</taxon>
        <taxon>eudicotyledons</taxon>
        <taxon>Gunneridae</taxon>
        <taxon>Pentapetalae</taxon>
        <taxon>rosids</taxon>
        <taxon>fabids</taxon>
        <taxon>Fabales</taxon>
        <taxon>Fabaceae</taxon>
        <taxon>Papilionoideae</taxon>
        <taxon>50 kb inversion clade</taxon>
        <taxon>NPAAA clade</taxon>
        <taxon>indigoferoid/millettioid clade</taxon>
        <taxon>Phaseoleae</taxon>
        <taxon>Canavalia</taxon>
    </lineage>
</organism>
<dbReference type="Proteomes" id="UP001367508">
    <property type="component" value="Unassembled WGS sequence"/>
</dbReference>
<proteinExistence type="predicted"/>
<feature type="compositionally biased region" description="Basic and acidic residues" evidence="1">
    <location>
        <begin position="72"/>
        <end position="87"/>
    </location>
</feature>